<accession>A0A3S5GYJ9</accession>
<dbReference type="InterPro" id="IPR000073">
    <property type="entry name" value="AB_hydrolase_1"/>
</dbReference>
<name>A0A3S5GYJ9_MYXFU</name>
<dbReference type="PANTHER" id="PTHR43433">
    <property type="entry name" value="HYDROLASE, ALPHA/BETA FOLD FAMILY PROTEIN"/>
    <property type="match status" value="1"/>
</dbReference>
<dbReference type="InterPro" id="IPR050471">
    <property type="entry name" value="AB_hydrolase"/>
</dbReference>
<evidence type="ECO:0000259" key="1">
    <source>
        <dbReference type="Pfam" id="PF12697"/>
    </source>
</evidence>
<dbReference type="PANTHER" id="PTHR43433:SF5">
    <property type="entry name" value="AB HYDROLASE-1 DOMAIN-CONTAINING PROTEIN"/>
    <property type="match status" value="1"/>
</dbReference>
<feature type="domain" description="AB hydrolase-1" evidence="1">
    <location>
        <begin position="28"/>
        <end position="245"/>
    </location>
</feature>
<dbReference type="SUPFAM" id="SSF53474">
    <property type="entry name" value="alpha/beta-Hydrolases"/>
    <property type="match status" value="1"/>
</dbReference>
<organism evidence="2">
    <name type="scientific">Myxococcus fulvus</name>
    <dbReference type="NCBI Taxonomy" id="33"/>
    <lineage>
        <taxon>Bacteria</taxon>
        <taxon>Pseudomonadati</taxon>
        <taxon>Myxococcota</taxon>
        <taxon>Myxococcia</taxon>
        <taxon>Myxococcales</taxon>
        <taxon>Cystobacterineae</taxon>
        <taxon>Myxococcaceae</taxon>
        <taxon>Myxococcus</taxon>
    </lineage>
</organism>
<dbReference type="GO" id="GO:0016787">
    <property type="term" value="F:hydrolase activity"/>
    <property type="evidence" value="ECO:0007669"/>
    <property type="project" value="UniProtKB-KW"/>
</dbReference>
<dbReference type="AlphaFoldDB" id="A0A3S5GYJ9"/>
<dbReference type="Pfam" id="PF12697">
    <property type="entry name" value="Abhydrolase_6"/>
    <property type="match status" value="1"/>
</dbReference>
<dbReference type="Gene3D" id="3.40.50.1820">
    <property type="entry name" value="alpha/beta hydrolase"/>
    <property type="match status" value="1"/>
</dbReference>
<keyword evidence="2" id="KW-0378">Hydrolase</keyword>
<proteinExistence type="predicted"/>
<protein>
    <submittedName>
        <fullName evidence="2">Hydrolase</fullName>
    </submittedName>
</protein>
<evidence type="ECO:0000313" key="2">
    <source>
        <dbReference type="EMBL" id="AYM54472.1"/>
    </source>
</evidence>
<reference evidence="2" key="1">
    <citation type="journal article" date="2018" name="J. Ind. Microbiol. Biotechnol.">
        <title>Genome mining reveals uncommon alkylpyrones as type III PKS products from myxobacteria.</title>
        <authorList>
            <person name="Hug J.J."/>
            <person name="Panter F."/>
            <person name="Krug D."/>
            <person name="Muller R."/>
        </authorList>
    </citation>
    <scope>NUCLEOTIDE SEQUENCE</scope>
    <source>
        <strain evidence="2">MCy10608</strain>
    </source>
</reference>
<dbReference type="EMBL" id="MH908923">
    <property type="protein sequence ID" value="AYM54472.1"/>
    <property type="molecule type" value="Genomic_DNA"/>
</dbReference>
<dbReference type="InterPro" id="IPR029058">
    <property type="entry name" value="AB_hydrolase_fold"/>
</dbReference>
<dbReference type="PRINTS" id="PR00111">
    <property type="entry name" value="ABHYDROLASE"/>
</dbReference>
<sequence length="258" mass="28639">MNATKDLRTVTLDGLRMHCTLMGEGPPLVLLHGFTGTGADWVHVFDLDMLARRYRLIIPDLRGHGRTDNPSEDFTTRQCGVDVLALLDSLGIERFRAIGMSLGGNTLLHLATRAPGRVERMVLVSSTPYYPAQARRIMATFTEESRTEAEWADMRAKHVHGDAQIRALWRHGRGFADSFDDMNFTPPLLGTVRARTLLVQGDQDPLYPLELSVELYRAIPASRLWVIPGGGHGPIFGEQREDFARTALALLEEPAPAA</sequence>